<evidence type="ECO:0000313" key="5">
    <source>
        <dbReference type="Proteomes" id="UP001190700"/>
    </source>
</evidence>
<feature type="compositionally biased region" description="Polar residues" evidence="2">
    <location>
        <begin position="487"/>
        <end position="498"/>
    </location>
</feature>
<feature type="region of interest" description="Disordered" evidence="2">
    <location>
        <begin position="483"/>
        <end position="580"/>
    </location>
</feature>
<reference evidence="4 5" key="1">
    <citation type="journal article" date="2015" name="Genome Biol. Evol.">
        <title>Comparative Genomics of a Bacterivorous Green Alga Reveals Evolutionary Causalities and Consequences of Phago-Mixotrophic Mode of Nutrition.</title>
        <authorList>
            <person name="Burns J.A."/>
            <person name="Paasch A."/>
            <person name="Narechania A."/>
            <person name="Kim E."/>
        </authorList>
    </citation>
    <scope>NUCLEOTIDE SEQUENCE [LARGE SCALE GENOMIC DNA]</scope>
    <source>
        <strain evidence="4 5">PLY_AMNH</strain>
    </source>
</reference>
<dbReference type="Gene3D" id="3.30.420.10">
    <property type="entry name" value="Ribonuclease H-like superfamily/Ribonuclease H"/>
    <property type="match status" value="1"/>
</dbReference>
<evidence type="ECO:0000256" key="2">
    <source>
        <dbReference type="SAM" id="MobiDB-lite"/>
    </source>
</evidence>
<dbReference type="SUPFAM" id="SSF47823">
    <property type="entry name" value="lambda integrase-like, N-terminal domain"/>
    <property type="match status" value="1"/>
</dbReference>
<dbReference type="Gene3D" id="1.10.150.130">
    <property type="match status" value="1"/>
</dbReference>
<dbReference type="InterPro" id="IPR036397">
    <property type="entry name" value="RNaseH_sf"/>
</dbReference>
<dbReference type="AlphaFoldDB" id="A0AAE0CCS5"/>
<evidence type="ECO:0000259" key="3">
    <source>
        <dbReference type="PROSITE" id="PS50879"/>
    </source>
</evidence>
<dbReference type="InterPro" id="IPR002156">
    <property type="entry name" value="RNaseH_domain"/>
</dbReference>
<sequence length="741" mass="85263">MYPAHFWPEHEPGSQGRRWGLHNTPYPRDTPPDVERQQTQYPTPNRAHDPNKYIYTDGSKREVETQEGTKEWATGAAAWDPRTGEGEKHGYRWEGEDQSVNKAELIAIYAATALPEWPTEHVLTVCTDSLNSIRQLETMRRKPRRMERHQHRDLLYAILTNIEGVIAAGTKVRILKVKAHIGIAGNKAADQAAKEACITGELKEAWENQDTTQIKPMVLNEEGYKQEIKGHNGVQKQVARSIRDTAKMKENRLTRKMEQLKGDPTKWGTGQQKERMIECVEATVDDEPDEVPDENTTQDRINQRQRADQHLEEEEMQLREMMSHTIQNSERQKPEEQCDEEEEMLLHGMMDREQQDVTGPTRIRHAIDTDRKTPEATAANERTTQNEQNMHGVFLEQLEQLKQSVAKEPEPKDDANNSTPEEAQEFLMEGNRTTEDAETEKETTEPTEQKQGIYGFFLGRLEQLKTNTTSVQETVEEDIKLTRCNEQESTQEFSTEINRLTEEAKTDNDGTEQTRQTPERTELLEQTNEDNNTSTVDNETATAETNENPVENDGTANGETATQTEEREREARDRARLHERATEEAELLAKLTDPRPRTRSRHKKEMEKTTKWDVRKVTIKKNPEVTNMWLNAKMQHLVDEVLDRVEAATASLQAECFAVNTQCSYSAGVRSFVSFCIAGRWRNFLEEMLPASDEVLAKWVVFMVTDQLVKPSTAKQYTSGVRALHLQLKFEWTPVRERWPV</sequence>
<evidence type="ECO:0000313" key="4">
    <source>
        <dbReference type="EMBL" id="KAK3252626.1"/>
    </source>
</evidence>
<dbReference type="InterPro" id="IPR012337">
    <property type="entry name" value="RNaseH-like_sf"/>
</dbReference>
<dbReference type="Pfam" id="PF00075">
    <property type="entry name" value="RNase_H"/>
    <property type="match status" value="1"/>
</dbReference>
<feature type="compositionally biased region" description="Basic and acidic residues" evidence="2">
    <location>
        <begin position="432"/>
        <end position="448"/>
    </location>
</feature>
<feature type="domain" description="RNase H type-1" evidence="3">
    <location>
        <begin position="48"/>
        <end position="198"/>
    </location>
</feature>
<keyword evidence="1" id="KW-0238">DNA-binding</keyword>
<dbReference type="SUPFAM" id="SSF53098">
    <property type="entry name" value="Ribonuclease H-like"/>
    <property type="match status" value="1"/>
</dbReference>
<protein>
    <recommendedName>
        <fullName evidence="3">RNase H type-1 domain-containing protein</fullName>
    </recommendedName>
</protein>
<proteinExistence type="predicted"/>
<gene>
    <name evidence="4" type="ORF">CYMTET_38087</name>
</gene>
<dbReference type="PROSITE" id="PS50879">
    <property type="entry name" value="RNASE_H_1"/>
    <property type="match status" value="1"/>
</dbReference>
<feature type="compositionally biased region" description="Basic and acidic residues" evidence="2">
    <location>
        <begin position="499"/>
        <end position="508"/>
    </location>
</feature>
<feature type="compositionally biased region" description="Basic and acidic residues" evidence="2">
    <location>
        <begin position="405"/>
        <end position="415"/>
    </location>
</feature>
<dbReference type="GO" id="GO:0003677">
    <property type="term" value="F:DNA binding"/>
    <property type="evidence" value="ECO:0007669"/>
    <property type="project" value="UniProtKB-KW"/>
</dbReference>
<feature type="compositionally biased region" description="Polar residues" evidence="2">
    <location>
        <begin position="524"/>
        <end position="558"/>
    </location>
</feature>
<dbReference type="InterPro" id="IPR010998">
    <property type="entry name" value="Integrase_recombinase_N"/>
</dbReference>
<dbReference type="Proteomes" id="UP001190700">
    <property type="component" value="Unassembled WGS sequence"/>
</dbReference>
<comment type="caution">
    <text evidence="4">The sequence shown here is derived from an EMBL/GenBank/DDBJ whole genome shotgun (WGS) entry which is preliminary data.</text>
</comment>
<feature type="region of interest" description="Disordered" evidence="2">
    <location>
        <begin position="405"/>
        <end position="452"/>
    </location>
</feature>
<evidence type="ECO:0000256" key="1">
    <source>
        <dbReference type="ARBA" id="ARBA00023125"/>
    </source>
</evidence>
<dbReference type="EMBL" id="LGRX02025320">
    <property type="protein sequence ID" value="KAK3252626.1"/>
    <property type="molecule type" value="Genomic_DNA"/>
</dbReference>
<dbReference type="GO" id="GO:0004523">
    <property type="term" value="F:RNA-DNA hybrid ribonuclease activity"/>
    <property type="evidence" value="ECO:0007669"/>
    <property type="project" value="InterPro"/>
</dbReference>
<name>A0AAE0CCS5_9CHLO</name>
<accession>A0AAE0CCS5</accession>
<feature type="compositionally biased region" description="Basic and acidic residues" evidence="2">
    <location>
        <begin position="564"/>
        <end position="580"/>
    </location>
</feature>
<dbReference type="CDD" id="cd09276">
    <property type="entry name" value="Rnase_HI_RT_non_LTR"/>
    <property type="match status" value="1"/>
</dbReference>
<keyword evidence="5" id="KW-1185">Reference proteome</keyword>
<feature type="region of interest" description="Disordered" evidence="2">
    <location>
        <begin position="1"/>
        <end position="52"/>
    </location>
</feature>
<organism evidence="4 5">
    <name type="scientific">Cymbomonas tetramitiformis</name>
    <dbReference type="NCBI Taxonomy" id="36881"/>
    <lineage>
        <taxon>Eukaryota</taxon>
        <taxon>Viridiplantae</taxon>
        <taxon>Chlorophyta</taxon>
        <taxon>Pyramimonadophyceae</taxon>
        <taxon>Pyramimonadales</taxon>
        <taxon>Pyramimonadaceae</taxon>
        <taxon>Cymbomonas</taxon>
    </lineage>
</organism>